<gene>
    <name evidence="1" type="ORF">TMES_15360</name>
</gene>
<reference evidence="1 2" key="1">
    <citation type="submission" date="2014-03" db="EMBL/GenBank/DDBJ databases">
        <title>The draft genome sequence of Thalassospira mesophila JCM 18969.</title>
        <authorList>
            <person name="Lai Q."/>
            <person name="Shao Z."/>
        </authorList>
    </citation>
    <scope>NUCLEOTIDE SEQUENCE [LARGE SCALE GENOMIC DNA]</scope>
    <source>
        <strain evidence="1 2">JCM 18969</strain>
    </source>
</reference>
<dbReference type="OrthoDB" id="7363321at2"/>
<dbReference type="Proteomes" id="UP000193391">
    <property type="component" value="Unassembled WGS sequence"/>
</dbReference>
<protein>
    <submittedName>
        <fullName evidence="1">Uncharacterized protein</fullName>
    </submittedName>
</protein>
<accession>A0A1Y2KXT4</accession>
<dbReference type="AlphaFoldDB" id="A0A1Y2KXT4"/>
<sequence length="75" mass="8472">MARKADQNVAIGDQFRVTNAHSSVFEVLEIRDISPAPHALIVKTNERRSPSLIAVSTLLNPNFYQRVYTDEPPKH</sequence>
<comment type="caution">
    <text evidence="1">The sequence shown here is derived from an EMBL/GenBank/DDBJ whole genome shotgun (WGS) entry which is preliminary data.</text>
</comment>
<proteinExistence type="predicted"/>
<keyword evidence="2" id="KW-1185">Reference proteome</keyword>
<evidence type="ECO:0000313" key="2">
    <source>
        <dbReference type="Proteomes" id="UP000193391"/>
    </source>
</evidence>
<dbReference type="STRING" id="1293891.TMES_15360"/>
<dbReference type="RefSeq" id="WP_085584126.1">
    <property type="nucleotide sequence ID" value="NZ_JFKA01000007.1"/>
</dbReference>
<dbReference type="EMBL" id="JFKA01000007">
    <property type="protein sequence ID" value="OSQ37192.1"/>
    <property type="molecule type" value="Genomic_DNA"/>
</dbReference>
<name>A0A1Y2KXT4_9PROT</name>
<evidence type="ECO:0000313" key="1">
    <source>
        <dbReference type="EMBL" id="OSQ37192.1"/>
    </source>
</evidence>
<organism evidence="1 2">
    <name type="scientific">Thalassospira mesophila</name>
    <dbReference type="NCBI Taxonomy" id="1293891"/>
    <lineage>
        <taxon>Bacteria</taxon>
        <taxon>Pseudomonadati</taxon>
        <taxon>Pseudomonadota</taxon>
        <taxon>Alphaproteobacteria</taxon>
        <taxon>Rhodospirillales</taxon>
        <taxon>Thalassospiraceae</taxon>
        <taxon>Thalassospira</taxon>
    </lineage>
</organism>